<dbReference type="Gene3D" id="3.30.830.10">
    <property type="entry name" value="Metalloenzyme, LuxS/M16 peptidase-like"/>
    <property type="match status" value="1"/>
</dbReference>
<feature type="non-terminal residue" evidence="2">
    <location>
        <position position="1"/>
    </location>
</feature>
<protein>
    <submittedName>
        <fullName evidence="2">Uncharacterized protein</fullName>
    </submittedName>
</protein>
<evidence type="ECO:0000313" key="3">
    <source>
        <dbReference type="Proteomes" id="UP000663868"/>
    </source>
</evidence>
<reference evidence="2" key="1">
    <citation type="submission" date="2021-02" db="EMBL/GenBank/DDBJ databases">
        <authorList>
            <person name="Nowell W R."/>
        </authorList>
    </citation>
    <scope>NUCLEOTIDE SEQUENCE</scope>
</reference>
<accession>A0A820LB31</accession>
<dbReference type="AlphaFoldDB" id="A0A820LB31"/>
<proteinExistence type="predicted"/>
<dbReference type="EMBL" id="CAJOBB010019232">
    <property type="protein sequence ID" value="CAF4356341.1"/>
    <property type="molecule type" value="Genomic_DNA"/>
</dbReference>
<comment type="caution">
    <text evidence="2">The sequence shown here is derived from an EMBL/GenBank/DDBJ whole genome shotgun (WGS) entry which is preliminary data.</text>
</comment>
<sequence length="82" mass="9820">LTIEGLGRWEEIIYIVYQYIAMLRKEGPKKWIFNECKNLKAMHFQFREKEPANDFVSSLARQMRLKDLMRKIPSALMNIEKA</sequence>
<dbReference type="GO" id="GO:0046872">
    <property type="term" value="F:metal ion binding"/>
    <property type="evidence" value="ECO:0007669"/>
    <property type="project" value="UniProtKB-KW"/>
</dbReference>
<evidence type="ECO:0000256" key="1">
    <source>
        <dbReference type="ARBA" id="ARBA00022723"/>
    </source>
</evidence>
<name>A0A820LB31_9BILA</name>
<evidence type="ECO:0000313" key="2">
    <source>
        <dbReference type="EMBL" id="CAF4356341.1"/>
    </source>
</evidence>
<dbReference type="PANTHER" id="PTHR43690">
    <property type="entry name" value="NARDILYSIN"/>
    <property type="match status" value="1"/>
</dbReference>
<dbReference type="SUPFAM" id="SSF63411">
    <property type="entry name" value="LuxS/MPP-like metallohydrolase"/>
    <property type="match status" value="1"/>
</dbReference>
<organism evidence="2 3">
    <name type="scientific">Adineta steineri</name>
    <dbReference type="NCBI Taxonomy" id="433720"/>
    <lineage>
        <taxon>Eukaryota</taxon>
        <taxon>Metazoa</taxon>
        <taxon>Spiralia</taxon>
        <taxon>Gnathifera</taxon>
        <taxon>Rotifera</taxon>
        <taxon>Eurotatoria</taxon>
        <taxon>Bdelloidea</taxon>
        <taxon>Adinetida</taxon>
        <taxon>Adinetidae</taxon>
        <taxon>Adineta</taxon>
    </lineage>
</organism>
<keyword evidence="1" id="KW-0479">Metal-binding</keyword>
<dbReference type="InterPro" id="IPR050626">
    <property type="entry name" value="Peptidase_M16"/>
</dbReference>
<dbReference type="Proteomes" id="UP000663868">
    <property type="component" value="Unassembled WGS sequence"/>
</dbReference>
<dbReference type="PANTHER" id="PTHR43690:SF18">
    <property type="entry name" value="INSULIN-DEGRADING ENZYME-RELATED"/>
    <property type="match status" value="1"/>
</dbReference>
<gene>
    <name evidence="2" type="ORF">KXQ929_LOCUS48561</name>
</gene>
<dbReference type="InterPro" id="IPR011249">
    <property type="entry name" value="Metalloenz_LuxS/M16"/>
</dbReference>